<protein>
    <submittedName>
        <fullName evidence="3">DUF2428 domain-containing protein</fullName>
    </submittedName>
</protein>
<dbReference type="OrthoDB" id="10637992at2759"/>
<evidence type="ECO:0000313" key="2">
    <source>
        <dbReference type="Proteomes" id="UP000272942"/>
    </source>
</evidence>
<evidence type="ECO:0000313" key="1">
    <source>
        <dbReference type="EMBL" id="VDP75156.1"/>
    </source>
</evidence>
<dbReference type="EMBL" id="UZAN01042151">
    <property type="protein sequence ID" value="VDP75156.1"/>
    <property type="molecule type" value="Genomic_DNA"/>
</dbReference>
<keyword evidence="2" id="KW-1185">Reference proteome</keyword>
<evidence type="ECO:0000313" key="3">
    <source>
        <dbReference type="WBParaSite" id="ECPE_0000531601-mRNA-1"/>
    </source>
</evidence>
<dbReference type="Proteomes" id="UP000272942">
    <property type="component" value="Unassembled WGS sequence"/>
</dbReference>
<dbReference type="WBParaSite" id="ECPE_0000531601-mRNA-1">
    <property type="protein sequence ID" value="ECPE_0000531601-mRNA-1"/>
    <property type="gene ID" value="ECPE_0000531601"/>
</dbReference>
<name>A0A183AEB8_9TREM</name>
<organism evidence="3">
    <name type="scientific">Echinostoma caproni</name>
    <dbReference type="NCBI Taxonomy" id="27848"/>
    <lineage>
        <taxon>Eukaryota</taxon>
        <taxon>Metazoa</taxon>
        <taxon>Spiralia</taxon>
        <taxon>Lophotrochozoa</taxon>
        <taxon>Platyhelminthes</taxon>
        <taxon>Trematoda</taxon>
        <taxon>Digenea</taxon>
        <taxon>Plagiorchiida</taxon>
        <taxon>Echinostomata</taxon>
        <taxon>Echinostomatoidea</taxon>
        <taxon>Echinostomatidae</taxon>
        <taxon>Echinostoma</taxon>
    </lineage>
</organism>
<reference evidence="1 2" key="2">
    <citation type="submission" date="2018-11" db="EMBL/GenBank/DDBJ databases">
        <authorList>
            <consortium name="Pathogen Informatics"/>
        </authorList>
    </citation>
    <scope>NUCLEOTIDE SEQUENCE [LARGE SCALE GENOMIC DNA]</scope>
    <source>
        <strain evidence="1 2">Egypt</strain>
    </source>
</reference>
<reference evidence="3" key="1">
    <citation type="submission" date="2016-06" db="UniProtKB">
        <authorList>
            <consortium name="WormBaseParasite"/>
        </authorList>
    </citation>
    <scope>IDENTIFICATION</scope>
</reference>
<proteinExistence type="predicted"/>
<sequence length="887" mass="98819">MEQDNEMGIFESSAWVTPIVMAMKSDDLAMKTAVSSCEDGGIDLLPGGRLSDLEYADDIVKIHALCQCMDCLSPNTCQQLTQLFDSHLPRASTSFVPSIRYAVFTLWPSVIRRCTSVTNTVSKDNVLPIVLSLMHALPPTEVHDTLATPLSVLMEVTISNPTRFEPFISLCCLIDRIHESSTNAILSTILAECIFRIVILPLSTRNAWYHSDRPAPGWYQWLIRLWAKCVRLIRLELSELEPEQLLLPIRGSNPLTKPYHVRKAVNESPALHQTIMESLLGILCVSPSSTSASASSSSFVSPGSPTAIFHCVILDWLLELITDFLVCVCPDFKREDPDRSITDENTSNTWALLSVLVLYARRGWTTAFSVEYLYARLCESRAGLGGSRGLINLAVSHVRDALRSCNPVHLEDESWTRLLCSRLRFPLILLLESDSPTLAPSEGLDGTAGNSGTQTTIGDDISGVWALPNAIGHASEMSLGSRRMRALLPCLAMPFYFDHDQCVVKNYTTSVSAETDQTVPMGNALISGSLILELIQTCLHLLPDLRYSHQHEQSSSQFDNLPWMTCFGLLINRLVKALDPITSLRDVVIHPSGGLFARKRQALLDQVLLILPLARSNAIQPLLRLLFVVVLGRDPRPDATLSLSNSSQLIQLSPKLLSKVIPIIVDELKRSSSTASNESEYPSNESNPASVLLHWFGFEGSGQPPWLSTPDFRSASSTMTTWSFRVSFSQSFGSLYVHASHKHVVHSPRSPSCAVRYSGGGWLALDPRCFSTRQWRHALLRVSWSSPNRIEITSIWDACWKSRATITLSDDPSQHDLRDGQLQSMHQSGLWLVLGYPSASSEPRSDRSPSVWRNQKYSMGNVFFFHGQLLVHWFTEMQSEFLLFLRK</sequence>
<gene>
    <name evidence="1" type="ORF">ECPE_LOCUS5303</name>
</gene>
<accession>A0A183AEB8</accession>
<dbReference type="AlphaFoldDB" id="A0A183AEB8"/>